<comment type="caution">
    <text evidence="1">The sequence shown here is derived from an EMBL/GenBank/DDBJ whole genome shotgun (WGS) entry which is preliminary data.</text>
</comment>
<evidence type="ECO:0000313" key="1">
    <source>
        <dbReference type="EMBL" id="REG07089.1"/>
    </source>
</evidence>
<dbReference type="EMBL" id="QUMS01000003">
    <property type="protein sequence ID" value="REG07089.1"/>
    <property type="molecule type" value="Genomic_DNA"/>
</dbReference>
<accession>A0A347ZVR2</accession>
<name>A0A347ZVR2_9CHLR</name>
<dbReference type="Proteomes" id="UP000256388">
    <property type="component" value="Unassembled WGS sequence"/>
</dbReference>
<dbReference type="RefSeq" id="WP_116225567.1">
    <property type="nucleotide sequence ID" value="NZ_AP018437.1"/>
</dbReference>
<sequence>MQEFATKAGDQLVWSQPKLMVRYFELTRGQEQFGTLEFRSLWGTLAVARNPIQDWSFKRLGFLNPHVTVRHPEAESDYALYHPKLFGGGGTLQLLDGRPFGWEPVNFWHTRWRFIDKSGAAVLSFDQGTEERHITEFMCMQANVIIESSRITNQEFSMMINLGFYLMVLNQSDAASASSAAHH</sequence>
<evidence type="ECO:0000313" key="2">
    <source>
        <dbReference type="Proteomes" id="UP000256388"/>
    </source>
</evidence>
<gene>
    <name evidence="1" type="ORF">DFR64_2293</name>
</gene>
<dbReference type="OrthoDB" id="793810at2"/>
<reference evidence="1 2" key="1">
    <citation type="submission" date="2018-08" db="EMBL/GenBank/DDBJ databases">
        <title>Genomic Encyclopedia of Type Strains, Phase IV (KMG-IV): sequencing the most valuable type-strain genomes for metagenomic binning, comparative biology and taxonomic classification.</title>
        <authorList>
            <person name="Goeker M."/>
        </authorList>
    </citation>
    <scope>NUCLEOTIDE SEQUENCE [LARGE SCALE GENOMIC DNA]</scope>
    <source>
        <strain evidence="1 2">DSM 23923</strain>
    </source>
</reference>
<protein>
    <recommendedName>
        <fullName evidence="3">Scramblase</fullName>
    </recommendedName>
</protein>
<evidence type="ECO:0008006" key="3">
    <source>
        <dbReference type="Google" id="ProtNLM"/>
    </source>
</evidence>
<keyword evidence="2" id="KW-1185">Reference proteome</keyword>
<organism evidence="1 2">
    <name type="scientific">Pelolinea submarina</name>
    <dbReference type="NCBI Taxonomy" id="913107"/>
    <lineage>
        <taxon>Bacteria</taxon>
        <taxon>Bacillati</taxon>
        <taxon>Chloroflexota</taxon>
        <taxon>Anaerolineae</taxon>
        <taxon>Anaerolineales</taxon>
        <taxon>Anaerolineaceae</taxon>
        <taxon>Pelolinea</taxon>
    </lineage>
</organism>
<dbReference type="AlphaFoldDB" id="A0A347ZVR2"/>
<proteinExistence type="predicted"/>